<evidence type="ECO:0000313" key="1">
    <source>
        <dbReference type="EMBL" id="KKB56656.1"/>
    </source>
</evidence>
<proteinExistence type="predicted"/>
<protein>
    <submittedName>
        <fullName evidence="1">Uncharacterized protein</fullName>
    </submittedName>
</protein>
<keyword evidence="2" id="KW-1185">Reference proteome</keyword>
<dbReference type="EMBL" id="AQHW01000014">
    <property type="protein sequence ID" value="KKB56656.1"/>
    <property type="molecule type" value="Genomic_DNA"/>
</dbReference>
<dbReference type="PATRIC" id="fig|1203610.3.peg.2353"/>
<dbReference type="STRING" id="1203610.HMPREF1536_02292"/>
<dbReference type="Proteomes" id="UP000033035">
    <property type="component" value="Unassembled WGS sequence"/>
</dbReference>
<evidence type="ECO:0000313" key="2">
    <source>
        <dbReference type="Proteomes" id="UP000033035"/>
    </source>
</evidence>
<dbReference type="HOGENOM" id="CLU_3409848_0_0_10"/>
<reference evidence="1 2" key="1">
    <citation type="submission" date="2013-04" db="EMBL/GenBank/DDBJ databases">
        <title>The Genome Sequence of Parabacteroides gordonii DSM 23371.</title>
        <authorList>
            <consortium name="The Broad Institute Genomics Platform"/>
            <person name="Earl A."/>
            <person name="Ward D."/>
            <person name="Feldgarden M."/>
            <person name="Gevers D."/>
            <person name="Martens E."/>
            <person name="Sakamoto M."/>
            <person name="Benno Y."/>
            <person name="Suzuki N."/>
            <person name="Matsunaga N."/>
            <person name="Koshihara K."/>
            <person name="Seki M."/>
            <person name="Komiya H."/>
            <person name="Walker B."/>
            <person name="Young S."/>
            <person name="Zeng Q."/>
            <person name="Gargeya S."/>
            <person name="Fitzgerald M."/>
            <person name="Haas B."/>
            <person name="Abouelleil A."/>
            <person name="Allen A.W."/>
            <person name="Alvarado L."/>
            <person name="Arachchi H.M."/>
            <person name="Berlin A.M."/>
            <person name="Chapman S.B."/>
            <person name="Gainer-Dewar J."/>
            <person name="Goldberg J."/>
            <person name="Griggs A."/>
            <person name="Gujja S."/>
            <person name="Hansen M."/>
            <person name="Howarth C."/>
            <person name="Imamovic A."/>
            <person name="Ireland A."/>
            <person name="Larimer J."/>
            <person name="McCowan C."/>
            <person name="Murphy C."/>
            <person name="Pearson M."/>
            <person name="Poon T.W."/>
            <person name="Priest M."/>
            <person name="Roberts A."/>
            <person name="Saif S."/>
            <person name="Shea T."/>
            <person name="Sisk P."/>
            <person name="Sykes S."/>
            <person name="Wortman J."/>
            <person name="Nusbaum C."/>
            <person name="Birren B."/>
        </authorList>
    </citation>
    <scope>NUCLEOTIDE SEQUENCE [LARGE SCALE GENOMIC DNA]</scope>
    <source>
        <strain evidence="1 2">MS-1</strain>
    </source>
</reference>
<accession>A0A0F5JFQ7</accession>
<comment type="caution">
    <text evidence="1">The sequence shown here is derived from an EMBL/GenBank/DDBJ whole genome shotgun (WGS) entry which is preliminary data.</text>
</comment>
<sequence>MLREHAFFMSDIVLKGKEINFKQSLTVSP</sequence>
<organism evidence="1 2">
    <name type="scientific">Parabacteroides gordonii MS-1 = DSM 23371</name>
    <dbReference type="NCBI Taxonomy" id="1203610"/>
    <lineage>
        <taxon>Bacteria</taxon>
        <taxon>Pseudomonadati</taxon>
        <taxon>Bacteroidota</taxon>
        <taxon>Bacteroidia</taxon>
        <taxon>Bacteroidales</taxon>
        <taxon>Tannerellaceae</taxon>
        <taxon>Parabacteroides</taxon>
    </lineage>
</organism>
<gene>
    <name evidence="1" type="ORF">HMPREF1536_02292</name>
</gene>
<dbReference type="AlphaFoldDB" id="A0A0F5JFQ7"/>
<name>A0A0F5JFQ7_9BACT</name>